<organism evidence="2 3">
    <name type="scientific">Halomicrobium mukohataei</name>
    <dbReference type="NCBI Taxonomy" id="57705"/>
    <lineage>
        <taxon>Archaea</taxon>
        <taxon>Methanobacteriati</taxon>
        <taxon>Methanobacteriota</taxon>
        <taxon>Stenosarchaea group</taxon>
        <taxon>Halobacteria</taxon>
        <taxon>Halobacteriales</taxon>
        <taxon>Haloarculaceae</taxon>
        <taxon>Halomicrobium</taxon>
    </lineage>
</organism>
<dbReference type="RefSeq" id="WP_015763506.1">
    <property type="nucleotide sequence ID" value="NZ_CP039375.1"/>
</dbReference>
<dbReference type="Pfam" id="PF01494">
    <property type="entry name" value="FAD_binding_3"/>
    <property type="match status" value="1"/>
</dbReference>
<dbReference type="Proteomes" id="UP000297053">
    <property type="component" value="Chromosome"/>
</dbReference>
<dbReference type="KEGG" id="halz:E5139_00055"/>
<dbReference type="GO" id="GO:0071949">
    <property type="term" value="F:FAD binding"/>
    <property type="evidence" value="ECO:0007669"/>
    <property type="project" value="InterPro"/>
</dbReference>
<reference evidence="2 3" key="2">
    <citation type="submission" date="2019-04" db="EMBL/GenBank/DDBJ databases">
        <authorList>
            <person name="Yang S."/>
            <person name="Wei W."/>
        </authorList>
    </citation>
    <scope>NUCLEOTIDE SEQUENCE [LARGE SCALE GENOMIC DNA]</scope>
    <source>
        <strain evidence="3">ZP60</strain>
    </source>
</reference>
<dbReference type="Gene3D" id="3.50.50.60">
    <property type="entry name" value="FAD/NAD(P)-binding domain"/>
    <property type="match status" value="1"/>
</dbReference>
<dbReference type="InterPro" id="IPR050407">
    <property type="entry name" value="Geranylgeranyl_reductase"/>
</dbReference>
<protein>
    <submittedName>
        <fullName evidence="2">NAD(P)/FAD-dependent oxidoreductase</fullName>
    </submittedName>
</protein>
<evidence type="ECO:0000313" key="2">
    <source>
        <dbReference type="EMBL" id="QCD64095.1"/>
    </source>
</evidence>
<dbReference type="SUPFAM" id="SSF51905">
    <property type="entry name" value="FAD/NAD(P)-binding domain"/>
    <property type="match status" value="1"/>
</dbReference>
<dbReference type="GeneID" id="42177282"/>
<dbReference type="GO" id="GO:0004497">
    <property type="term" value="F:monooxygenase activity"/>
    <property type="evidence" value="ECO:0007669"/>
    <property type="project" value="InterPro"/>
</dbReference>
<dbReference type="InterPro" id="IPR036188">
    <property type="entry name" value="FAD/NAD-bd_sf"/>
</dbReference>
<dbReference type="PANTHER" id="PTHR42685:SF21">
    <property type="entry name" value="DEHYDROGENASE (FLAVOPROTEIN)-LIKE PROTEIN"/>
    <property type="match status" value="1"/>
</dbReference>
<dbReference type="InterPro" id="IPR006905">
    <property type="entry name" value="Flavin_halogenase"/>
</dbReference>
<gene>
    <name evidence="2" type="ORF">E5139_00055</name>
</gene>
<dbReference type="InterPro" id="IPR002938">
    <property type="entry name" value="FAD-bd"/>
</dbReference>
<dbReference type="AlphaFoldDB" id="A0A4D6KAG8"/>
<dbReference type="Pfam" id="PF04820">
    <property type="entry name" value="Trp_halogenase"/>
    <property type="match status" value="1"/>
</dbReference>
<evidence type="ECO:0000313" key="3">
    <source>
        <dbReference type="Proteomes" id="UP000297053"/>
    </source>
</evidence>
<name>A0A4D6KAG8_9EURY</name>
<accession>A0A4D6KAG8</accession>
<dbReference type="PANTHER" id="PTHR42685">
    <property type="entry name" value="GERANYLGERANYL DIPHOSPHATE REDUCTASE"/>
    <property type="match status" value="1"/>
</dbReference>
<dbReference type="EMBL" id="CP039375">
    <property type="protein sequence ID" value="QCD64095.1"/>
    <property type="molecule type" value="Genomic_DNA"/>
</dbReference>
<reference evidence="2 3" key="1">
    <citation type="submission" date="2019-04" db="EMBL/GenBank/DDBJ databases">
        <title>Complete genome sequence of Arthrobacter sp. ZXY-2 associated with effective atrazine degradation and salt adaptation.</title>
        <authorList>
            <person name="Zhao X."/>
        </authorList>
    </citation>
    <scope>NUCLEOTIDE SEQUENCE [LARGE SCALE GENOMIC DNA]</scope>
    <source>
        <strain evidence="3">ZP60</strain>
    </source>
</reference>
<evidence type="ECO:0000259" key="1">
    <source>
        <dbReference type="Pfam" id="PF01494"/>
    </source>
</evidence>
<proteinExistence type="predicted"/>
<feature type="domain" description="FAD-binding" evidence="1">
    <location>
        <begin position="3"/>
        <end position="34"/>
    </location>
</feature>
<sequence>MERVDVAIVGGGPAGTSAGRAAAEQGAEAVVVEKGVPRADRDGLGPDSTDAAGFLDYWTELAGFGPDEFPDSVKLAELDGAEFIGPTESVLIEETGIDSAYPGFGFTFQRARFDDWLRDRAETAGARYRVGTSVTAVETDLSGGVEHTLKLSDGESIVADALVLADGPQRTVTGRVLDQFLPANESLSERLPSTEANHIAYQEHRRMPEELFPEDRIQFWWGVMPGHTAYPWIFPNDDNVARIGLTMPIGLDIDDYDASEWALLREDDDKIPQGRTYVERLLEREFPDYDLDEFPLVEDRGKTDGTETYPISSTRPIDSPTDANVAVVGGAMGATSAFHEGGDHVAVRTGSIAGELAATDALDRYNDAWKDALESEILRNVAFADLVEGYDPTTWDRVFATVNAMQTVDGSLWRQALAAGTLGLKTVAGYKWRKYQYRDGGYVQLAESEYTV</sequence>
<dbReference type="OMA" id="DYWVDIM"/>
<dbReference type="PRINTS" id="PR00411">
    <property type="entry name" value="PNDRDTASEI"/>
</dbReference>